<keyword evidence="6 8" id="KW-0472">Membrane</keyword>
<evidence type="ECO:0000313" key="11">
    <source>
        <dbReference type="Proteomes" id="UP000197098"/>
    </source>
</evidence>
<reference evidence="10 11" key="1">
    <citation type="submission" date="2017-06" db="EMBL/GenBank/DDBJ databases">
        <title>Origin of plasmid-mediated fosfomycin resistance gene fosA3.</title>
        <authorList>
            <person name="Ito R."/>
            <person name="Pacey M.P."/>
            <person name="Doi Y."/>
        </authorList>
    </citation>
    <scope>NUCLEOTIDE SEQUENCE [LARGE SCALE GENOMIC DNA]</scope>
    <source>
        <strain evidence="10 11">YDC799</strain>
    </source>
</reference>
<dbReference type="Pfam" id="PF00884">
    <property type="entry name" value="Sulfatase"/>
    <property type="match status" value="1"/>
</dbReference>
<evidence type="ECO:0000313" key="10">
    <source>
        <dbReference type="EMBL" id="ASG62449.1"/>
    </source>
</evidence>
<sequence length="488" mass="55354">MNQNELPANQFGKLSADFFNKRMFYNVLPIVIISSIMPYAMGRPGIGNTLLTFFILLSAKANKFTHKIIGFIFLAFSIYIPVGLQYGRLKYSFLISALQTNISESQEFFGELDYKSLYVMAICMIAIVFYLCSKPLVSLSRKKQWFAFIVLIALSFNSYPKRMAFDIVQYSQQAHAELGLLQKSLTGKDTFTGVTFTPKYKNVVVIIGESVAADYLSLYGYSHDTTPWLRTAAGYFATNYVSAAPNTYMSLPRTLSISDGLHQQTNNNVVTLSNKAGMETYWLSNQGYVGEFDTPSTVIAYNAAHKIFLKSGDYNSNNTDDFELLDKLKSVVYKKTDKAIFMHMIGSHPDSCDRLNGYPITFNIQGKEKINCYLATINKLDSFVHQAIDVLNSSGESYALVYFSDHGMTVDTSERPVRHGGEYQQNYKVPFFIMTSDKKDRTVINEPISAYSFLAIYEWLAGSILRKWPRFLLINHRLEIFRFSMVIG</sequence>
<evidence type="ECO:0000256" key="3">
    <source>
        <dbReference type="ARBA" id="ARBA00022679"/>
    </source>
</evidence>
<dbReference type="InterPro" id="IPR000917">
    <property type="entry name" value="Sulfatase_N"/>
</dbReference>
<dbReference type="Proteomes" id="UP000197098">
    <property type="component" value="Chromosome"/>
</dbReference>
<proteinExistence type="inferred from homology"/>
<feature type="transmembrane region" description="Helical" evidence="8">
    <location>
        <begin position="23"/>
        <end position="40"/>
    </location>
</feature>
<dbReference type="GO" id="GO:0005886">
    <property type="term" value="C:plasma membrane"/>
    <property type="evidence" value="ECO:0007669"/>
    <property type="project" value="UniProtKB-SubCell"/>
</dbReference>
<evidence type="ECO:0000256" key="8">
    <source>
        <dbReference type="SAM" id="Phobius"/>
    </source>
</evidence>
<evidence type="ECO:0000259" key="9">
    <source>
        <dbReference type="Pfam" id="PF00884"/>
    </source>
</evidence>
<feature type="transmembrane region" description="Helical" evidence="8">
    <location>
        <begin position="68"/>
        <end position="86"/>
    </location>
</feature>
<gene>
    <name evidence="10" type="ORF">CEW81_00635</name>
</gene>
<dbReference type="GO" id="GO:0009244">
    <property type="term" value="P:lipopolysaccharide core region biosynthetic process"/>
    <property type="evidence" value="ECO:0007669"/>
    <property type="project" value="TreeGrafter"/>
</dbReference>
<dbReference type="InterPro" id="IPR017850">
    <property type="entry name" value="Alkaline_phosphatase_core_sf"/>
</dbReference>
<feature type="transmembrane region" description="Helical" evidence="8">
    <location>
        <begin position="145"/>
        <end position="160"/>
    </location>
</feature>
<keyword evidence="4 8" id="KW-0812">Transmembrane</keyword>
<dbReference type="EMBL" id="CP022114">
    <property type="protein sequence ID" value="ASG62449.1"/>
    <property type="molecule type" value="Genomic_DNA"/>
</dbReference>
<dbReference type="AlphaFoldDB" id="A0A248KFW9"/>
<dbReference type="SUPFAM" id="SSF53649">
    <property type="entry name" value="Alkaline phosphatase-like"/>
    <property type="match status" value="1"/>
</dbReference>
<dbReference type="InterPro" id="IPR040423">
    <property type="entry name" value="PEA_transferase"/>
</dbReference>
<comment type="subcellular location">
    <subcellularLocation>
        <location evidence="1">Cell membrane</location>
        <topology evidence="1">Multi-pass membrane protein</topology>
    </subcellularLocation>
</comment>
<protein>
    <submittedName>
        <fullName evidence="10">Sulfatase</fullName>
    </submittedName>
</protein>
<organism evidence="10 11">
    <name type="scientific">Kluyvera genomosp. 3</name>
    <dbReference type="NCBI Taxonomy" id="2774055"/>
    <lineage>
        <taxon>Bacteria</taxon>
        <taxon>Pseudomonadati</taxon>
        <taxon>Pseudomonadota</taxon>
        <taxon>Gammaproteobacteria</taxon>
        <taxon>Enterobacterales</taxon>
        <taxon>Enterobacteriaceae</taxon>
        <taxon>Kluyvera</taxon>
    </lineage>
</organism>
<evidence type="ECO:0000256" key="4">
    <source>
        <dbReference type="ARBA" id="ARBA00022692"/>
    </source>
</evidence>
<evidence type="ECO:0000256" key="2">
    <source>
        <dbReference type="ARBA" id="ARBA00022475"/>
    </source>
</evidence>
<comment type="similarity">
    <text evidence="7">Belongs to the phosphoethanolamine transferase family.</text>
</comment>
<dbReference type="GO" id="GO:0016776">
    <property type="term" value="F:phosphotransferase activity, phosphate group as acceptor"/>
    <property type="evidence" value="ECO:0007669"/>
    <property type="project" value="TreeGrafter"/>
</dbReference>
<dbReference type="CDD" id="cd16017">
    <property type="entry name" value="LptA"/>
    <property type="match status" value="1"/>
</dbReference>
<keyword evidence="5 8" id="KW-1133">Transmembrane helix</keyword>
<feature type="transmembrane region" description="Helical" evidence="8">
    <location>
        <begin position="116"/>
        <end position="133"/>
    </location>
</feature>
<evidence type="ECO:0000256" key="6">
    <source>
        <dbReference type="ARBA" id="ARBA00023136"/>
    </source>
</evidence>
<keyword evidence="2" id="KW-1003">Cell membrane</keyword>
<dbReference type="PANTHER" id="PTHR30443">
    <property type="entry name" value="INNER MEMBRANE PROTEIN"/>
    <property type="match status" value="1"/>
</dbReference>
<dbReference type="PANTHER" id="PTHR30443:SF4">
    <property type="entry name" value="PHOSPHOETHANOLAMINE TRANSFERASE OPGE-RELATED"/>
    <property type="match status" value="1"/>
</dbReference>
<feature type="domain" description="Sulfatase N-terminal" evidence="9">
    <location>
        <begin position="201"/>
        <end position="453"/>
    </location>
</feature>
<dbReference type="Gene3D" id="3.40.720.10">
    <property type="entry name" value="Alkaline Phosphatase, subunit A"/>
    <property type="match status" value="1"/>
</dbReference>
<evidence type="ECO:0000256" key="1">
    <source>
        <dbReference type="ARBA" id="ARBA00004651"/>
    </source>
</evidence>
<name>A0A248KFW9_9ENTR</name>
<dbReference type="InterPro" id="IPR058130">
    <property type="entry name" value="PEA_transf_C"/>
</dbReference>
<evidence type="ECO:0000256" key="7">
    <source>
        <dbReference type="ARBA" id="ARBA00038481"/>
    </source>
</evidence>
<accession>A0A248KFW9</accession>
<keyword evidence="3" id="KW-0808">Transferase</keyword>
<evidence type="ECO:0000256" key="5">
    <source>
        <dbReference type="ARBA" id="ARBA00022989"/>
    </source>
</evidence>